<dbReference type="SMART" id="SM01238">
    <property type="entry name" value="IGR"/>
    <property type="match status" value="1"/>
</dbReference>
<organism evidence="6 7">
    <name type="scientific">Smittium culicis</name>
    <dbReference type="NCBI Taxonomy" id="133412"/>
    <lineage>
        <taxon>Eukaryota</taxon>
        <taxon>Fungi</taxon>
        <taxon>Fungi incertae sedis</taxon>
        <taxon>Zoopagomycota</taxon>
        <taxon>Kickxellomycotina</taxon>
        <taxon>Harpellomycetes</taxon>
        <taxon>Harpellales</taxon>
        <taxon>Legeriomycetaceae</taxon>
        <taxon>Smittium</taxon>
    </lineage>
</organism>
<evidence type="ECO:0000313" key="6">
    <source>
        <dbReference type="EMBL" id="OMJ13727.1"/>
    </source>
</evidence>
<evidence type="ECO:0000259" key="5">
    <source>
        <dbReference type="SMART" id="SM01238"/>
    </source>
</evidence>
<dbReference type="Proteomes" id="UP000187429">
    <property type="component" value="Unassembled WGS sequence"/>
</dbReference>
<protein>
    <recommendedName>
        <fullName evidence="4">Small ribosomal subunit protein mS41</fullName>
    </recommendedName>
</protein>
<dbReference type="OrthoDB" id="18595at2759"/>
<evidence type="ECO:0000313" key="7">
    <source>
        <dbReference type="Proteomes" id="UP000187429"/>
    </source>
</evidence>
<dbReference type="EMBL" id="LSSM01004964">
    <property type="protein sequence ID" value="OMJ13727.1"/>
    <property type="molecule type" value="Genomic_DNA"/>
</dbReference>
<comment type="caution">
    <text evidence="6">The sequence shown here is derived from an EMBL/GenBank/DDBJ whole genome shotgun (WGS) entry which is preliminary data.</text>
</comment>
<dbReference type="PANTHER" id="PTHR28235">
    <property type="entry name" value="PROTEIN FYV4, MITOCHONDRIAL"/>
    <property type="match status" value="1"/>
</dbReference>
<keyword evidence="7" id="KW-1185">Reference proteome</keyword>
<dbReference type="PANTHER" id="PTHR28235:SF1">
    <property type="entry name" value="SMALL RIBOSOMAL SUBUNIT PROTEIN MS41"/>
    <property type="match status" value="1"/>
</dbReference>
<dbReference type="AlphaFoldDB" id="A0A1R1XGF7"/>
<reference evidence="7" key="1">
    <citation type="submission" date="2017-01" db="EMBL/GenBank/DDBJ databases">
        <authorList>
            <person name="Wang Y."/>
            <person name="White M."/>
            <person name="Kvist S."/>
            <person name="Moncalvo J.-M."/>
        </authorList>
    </citation>
    <scope>NUCLEOTIDE SEQUENCE [LARGE SCALE GENOMIC DNA]</scope>
    <source>
        <strain evidence="7">ID-206-W2</strain>
    </source>
</reference>
<comment type="similarity">
    <text evidence="2">Belongs to the mitochondrion-specific ribosomal protein mS41 family.</text>
</comment>
<name>A0A1R1XGF7_9FUNG</name>
<keyword evidence="3" id="KW-0496">Mitochondrion</keyword>
<dbReference type="InterPro" id="IPR039603">
    <property type="entry name" value="Ribosomal_mS41"/>
</dbReference>
<evidence type="ECO:0000256" key="4">
    <source>
        <dbReference type="ARBA" id="ARBA00035129"/>
    </source>
</evidence>
<dbReference type="Pfam" id="PF09597">
    <property type="entry name" value="SAM_Ribosomal_mS41"/>
    <property type="match status" value="1"/>
</dbReference>
<dbReference type="GO" id="GO:0005739">
    <property type="term" value="C:mitochondrion"/>
    <property type="evidence" value="ECO:0007669"/>
    <property type="project" value="UniProtKB-SubCell"/>
</dbReference>
<comment type="subcellular location">
    <subcellularLocation>
        <location evidence="1">Mitochondrion</location>
    </subcellularLocation>
</comment>
<evidence type="ECO:0000256" key="1">
    <source>
        <dbReference type="ARBA" id="ARBA00004173"/>
    </source>
</evidence>
<evidence type="ECO:0000256" key="2">
    <source>
        <dbReference type="ARBA" id="ARBA00010492"/>
    </source>
</evidence>
<feature type="domain" description="Small ribosomal subunit protein mS41 SAM" evidence="5">
    <location>
        <begin position="39"/>
        <end position="94"/>
    </location>
</feature>
<proteinExistence type="inferred from homology"/>
<evidence type="ECO:0000256" key="3">
    <source>
        <dbReference type="ARBA" id="ARBA00023128"/>
    </source>
</evidence>
<gene>
    <name evidence="6" type="ORF">AYI69_g8874</name>
</gene>
<dbReference type="InterPro" id="IPR019083">
    <property type="entry name" value="SAM_Ribosomal_mS41"/>
</dbReference>
<sequence>MSLIARLSLASKPFAIASRSMATLSPKQVPAPMSKISTPEEFLTVIGRDCKKHASKFPDWASLFTSKGESMKELGIPVKQRRWILNWTNKMRLGIEPYYIKPSTKNSKKKK</sequence>
<accession>A0A1R1XGF7</accession>